<accession>A0A0G4F364</accession>
<name>A0A0G4F364_VITBC</name>
<dbReference type="OrthoDB" id="273340at2759"/>
<dbReference type="FunCoup" id="A0A0G4F364">
    <property type="interactions" value="647"/>
</dbReference>
<dbReference type="PANTHER" id="PTHR14927:SF0">
    <property type="entry name" value="NUCLEOLAR PROTEIN 10"/>
    <property type="match status" value="1"/>
</dbReference>
<proteinExistence type="predicted"/>
<feature type="domain" description="Nucleolar protein 10-like second" evidence="1">
    <location>
        <begin position="420"/>
        <end position="466"/>
    </location>
</feature>
<dbReference type="SUPFAM" id="SSF50978">
    <property type="entry name" value="WD40 repeat-like"/>
    <property type="match status" value="1"/>
</dbReference>
<dbReference type="Pfam" id="PF23098">
    <property type="entry name" value="Beta-prop_NOL10_N"/>
    <property type="match status" value="2"/>
</dbReference>
<dbReference type="InterPro" id="IPR056551">
    <property type="entry name" value="Beta-prop_NOL10_N"/>
</dbReference>
<dbReference type="GO" id="GO:0032040">
    <property type="term" value="C:small-subunit processome"/>
    <property type="evidence" value="ECO:0007669"/>
    <property type="project" value="TreeGrafter"/>
</dbReference>
<dbReference type="SMART" id="SM00320">
    <property type="entry name" value="WD40"/>
    <property type="match status" value="3"/>
</dbReference>
<dbReference type="GO" id="GO:0030686">
    <property type="term" value="C:90S preribosome"/>
    <property type="evidence" value="ECO:0007669"/>
    <property type="project" value="TreeGrafter"/>
</dbReference>
<dbReference type="Gene3D" id="2.130.10.10">
    <property type="entry name" value="YVTN repeat-like/Quinoprotein amine dehydrogenase"/>
    <property type="match status" value="1"/>
</dbReference>
<dbReference type="InterPro" id="IPR001680">
    <property type="entry name" value="WD40_rpt"/>
</dbReference>
<organism evidence="3 4">
    <name type="scientific">Vitrella brassicaformis (strain CCMP3155)</name>
    <dbReference type="NCBI Taxonomy" id="1169540"/>
    <lineage>
        <taxon>Eukaryota</taxon>
        <taxon>Sar</taxon>
        <taxon>Alveolata</taxon>
        <taxon>Colpodellida</taxon>
        <taxon>Vitrellaceae</taxon>
        <taxon>Vitrella</taxon>
    </lineage>
</organism>
<dbReference type="AlphaFoldDB" id="A0A0G4F364"/>
<dbReference type="PhylomeDB" id="A0A0G4F364"/>
<dbReference type="InterPro" id="IPR040382">
    <property type="entry name" value="NOL10/Enp2"/>
</dbReference>
<dbReference type="EMBL" id="CDMY01000366">
    <property type="protein sequence ID" value="CEM06089.1"/>
    <property type="molecule type" value="Genomic_DNA"/>
</dbReference>
<dbReference type="InterPro" id="IPR015943">
    <property type="entry name" value="WD40/YVTN_repeat-like_dom_sf"/>
</dbReference>
<evidence type="ECO:0000313" key="3">
    <source>
        <dbReference type="EMBL" id="CEM06089.1"/>
    </source>
</evidence>
<dbReference type="InParanoid" id="A0A0G4F364"/>
<keyword evidence="4" id="KW-1185">Reference proteome</keyword>
<evidence type="ECO:0000259" key="2">
    <source>
        <dbReference type="Pfam" id="PF23098"/>
    </source>
</evidence>
<feature type="domain" description="Nucleolar protein 10-like N-terminal" evidence="2">
    <location>
        <begin position="8"/>
        <end position="288"/>
    </location>
</feature>
<dbReference type="STRING" id="1169540.A0A0G4F364"/>
<dbReference type="Proteomes" id="UP000041254">
    <property type="component" value="Unassembled WGS sequence"/>
</dbReference>
<dbReference type="VEuPathDB" id="CryptoDB:Vbra_5567"/>
<protein>
    <recommendedName>
        <fullName evidence="5">NUC153 domain-containing protein</fullName>
    </recommendedName>
</protein>
<evidence type="ECO:0000259" key="1">
    <source>
        <dbReference type="Pfam" id="PF23097"/>
    </source>
</evidence>
<feature type="domain" description="Nucleolar protein 10-like N-terminal" evidence="2">
    <location>
        <begin position="362"/>
        <end position="404"/>
    </location>
</feature>
<reference evidence="3 4" key="1">
    <citation type="submission" date="2014-11" db="EMBL/GenBank/DDBJ databases">
        <authorList>
            <person name="Zhu J."/>
            <person name="Qi W."/>
            <person name="Song R."/>
        </authorList>
    </citation>
    <scope>NUCLEOTIDE SEQUENCE [LARGE SCALE GENOMIC DNA]</scope>
</reference>
<sequence>MEVVSRSTRVYDLSSGKSLPDFVEHAQRHNKSLRRDASFRRRIELLQSFEFTVASSSVKVSPDGSFIAATGIYPPSVKVYETSELSLKFDRRVDSEVVDLIFLSQDYRKLVLLEFNRWVEFHAQGGRHHRIRVPKEGRCMSYDPDTCEVYVVGSSEDIYRIDVETGVFEEPLKTTCAALNACAVCPTLPLLVTAGEGGIIEAWDTRASTRRPASTVDLYSTIDPSQLPNGRSATALSFSGNGLSLAVGCVNGILQVLDIRSSRPYWSHATKTSAAIRAVQCFHRGRAARASDFGDAADGGAGTEQALFVAAVDAQTLRVCSAAAAPAGEGGGGVGGSSSSSPPVAVVESAGGGSFNSVCVYPDSGMVFVPRDDRRIGLYFIPTLGLAPTWCSFLDGLTEELEEGSQAPGVEGDEGPPHPLYEDFRFVTQAQLAQLGADHLLGTPLVRAYLHGYFMDARLYSQLKAATTTASAYELHRKQRIRDKMQDKQPMRIQVKHHLPKVNAALASRLQETVQAATQGGGGKASKKVAAAAERASSLLTDKRFEKLFSNPDFAIMEEDEATGGP</sequence>
<evidence type="ECO:0000313" key="4">
    <source>
        <dbReference type="Proteomes" id="UP000041254"/>
    </source>
</evidence>
<dbReference type="Pfam" id="PF23097">
    <property type="entry name" value="NOL10_2nd"/>
    <property type="match status" value="1"/>
</dbReference>
<evidence type="ECO:0008006" key="5">
    <source>
        <dbReference type="Google" id="ProtNLM"/>
    </source>
</evidence>
<dbReference type="PANTHER" id="PTHR14927">
    <property type="entry name" value="NUCLEOLAR PROTEIN 10"/>
    <property type="match status" value="1"/>
</dbReference>
<dbReference type="InterPro" id="IPR036322">
    <property type="entry name" value="WD40_repeat_dom_sf"/>
</dbReference>
<dbReference type="OMA" id="GYFMDVR"/>
<gene>
    <name evidence="3" type="ORF">Vbra_5567</name>
</gene>
<dbReference type="InterPro" id="IPR056550">
    <property type="entry name" value="NOL10_2nd"/>
</dbReference>
<dbReference type="GO" id="GO:0000462">
    <property type="term" value="P:maturation of SSU-rRNA from tricistronic rRNA transcript (SSU-rRNA, 5.8S rRNA, LSU-rRNA)"/>
    <property type="evidence" value="ECO:0007669"/>
    <property type="project" value="TreeGrafter"/>
</dbReference>